<organism evidence="1 2">
    <name type="scientific">Sphingomonas sanxanigenens</name>
    <dbReference type="NCBI Taxonomy" id="397260"/>
    <lineage>
        <taxon>Bacteria</taxon>
        <taxon>Pseudomonadati</taxon>
        <taxon>Pseudomonadota</taxon>
        <taxon>Alphaproteobacteria</taxon>
        <taxon>Sphingomonadales</taxon>
        <taxon>Sphingomonadaceae</taxon>
        <taxon>Sphingomonas</taxon>
    </lineage>
</organism>
<proteinExistence type="predicted"/>
<sequence length="65" mass="7570">MISERDIWMQANHMLKRHGADAWYHATLRADHHRSRGDVEAERVWTSVLNRISLLDATEPFGSVQ</sequence>
<accession>A0A2W5A0E0</accession>
<evidence type="ECO:0000313" key="2">
    <source>
        <dbReference type="Proteomes" id="UP000249066"/>
    </source>
</evidence>
<gene>
    <name evidence="1" type="ORF">DI623_13495</name>
</gene>
<dbReference type="EMBL" id="QFNN01000104">
    <property type="protein sequence ID" value="PZO88044.1"/>
    <property type="molecule type" value="Genomic_DNA"/>
</dbReference>
<comment type="caution">
    <text evidence="1">The sequence shown here is derived from an EMBL/GenBank/DDBJ whole genome shotgun (WGS) entry which is preliminary data.</text>
</comment>
<protein>
    <submittedName>
        <fullName evidence="1">Uncharacterized protein</fullName>
    </submittedName>
</protein>
<reference evidence="1 2" key="1">
    <citation type="submission" date="2017-08" db="EMBL/GenBank/DDBJ databases">
        <title>Infants hospitalized years apart are colonized by the same room-sourced microbial strains.</title>
        <authorList>
            <person name="Brooks B."/>
            <person name="Olm M.R."/>
            <person name="Firek B.A."/>
            <person name="Baker R."/>
            <person name="Thomas B.C."/>
            <person name="Morowitz M.J."/>
            <person name="Banfield J.F."/>
        </authorList>
    </citation>
    <scope>NUCLEOTIDE SEQUENCE [LARGE SCALE GENOMIC DNA]</scope>
    <source>
        <strain evidence="1">S2_018_000_R2_101</strain>
    </source>
</reference>
<dbReference type="AlphaFoldDB" id="A0A2W5A0E0"/>
<name>A0A2W5A0E0_9SPHN</name>
<evidence type="ECO:0000313" key="1">
    <source>
        <dbReference type="EMBL" id="PZO88044.1"/>
    </source>
</evidence>
<dbReference type="Proteomes" id="UP000249066">
    <property type="component" value="Unassembled WGS sequence"/>
</dbReference>